<dbReference type="Pfam" id="PF08284">
    <property type="entry name" value="RVP_2"/>
    <property type="match status" value="1"/>
</dbReference>
<evidence type="ECO:0000313" key="2">
    <source>
        <dbReference type="EMBL" id="GJT65141.1"/>
    </source>
</evidence>
<reference evidence="2" key="1">
    <citation type="journal article" date="2022" name="Int. J. Mol. Sci.">
        <title>Draft Genome of Tanacetum Coccineum: Genomic Comparison of Closely Related Tanacetum-Family Plants.</title>
        <authorList>
            <person name="Yamashiro T."/>
            <person name="Shiraishi A."/>
            <person name="Nakayama K."/>
            <person name="Satake H."/>
        </authorList>
    </citation>
    <scope>NUCLEOTIDE SEQUENCE</scope>
</reference>
<accession>A0ABQ5FP50</accession>
<reference evidence="2" key="2">
    <citation type="submission" date="2022-01" db="EMBL/GenBank/DDBJ databases">
        <authorList>
            <person name="Yamashiro T."/>
            <person name="Shiraishi A."/>
            <person name="Satake H."/>
            <person name="Nakayama K."/>
        </authorList>
    </citation>
    <scope>NUCLEOTIDE SEQUENCE</scope>
</reference>
<proteinExistence type="predicted"/>
<name>A0ABQ5FP50_9ASTR</name>
<evidence type="ECO:0000313" key="3">
    <source>
        <dbReference type="Proteomes" id="UP001151760"/>
    </source>
</evidence>
<dbReference type="PANTHER" id="PTHR15503:SF45">
    <property type="entry name" value="RNA-DIRECTED DNA POLYMERASE HOMOLOG"/>
    <property type="match status" value="1"/>
</dbReference>
<keyword evidence="2" id="KW-0808">Transferase</keyword>
<feature type="region of interest" description="Disordered" evidence="1">
    <location>
        <begin position="49"/>
        <end position="71"/>
    </location>
</feature>
<sequence length="584" mass="64744">MWIERATPIPNICVIIGSGWVQPTLDVVWSALSSVPAVGTFSCSSDYGKMPPRMRTRSAGRPVSESRGGRTGFDGLVGRGVQWECRGSQWGCRRSTQLLDDQQLQNLLPAMLAQVGNQENVGNQNSNVVNENVQVNVGNIEKMESVQDMSGCSIDQKVKYTGLDHCEDVGEPSKDNNGRDDNKRTRIINAFATTANPKEERIWVLGPSVPLATPTMHLEGLVTHASTVTARVIWQRIVEGRGNQVNQARGRAFMLGVEEASQDLNIVTGTFTLNNHFATTLFDSGADYSFVSTTLIPLLGLEPSDLGFRYEIEIASGQLVEIDKVIKGCKLQIEGHVFDIDLIPFKHGSFDVIIGIDWLFNYKAEIICHEKVVRIALPDGKVLRVLGERPEEKVRYLMGAKAGDKKQEEIIMVKEFPEVLSDDLFGLPAIQEIEFQIELTPGATPVAKSPYRLAPSELEELLGQLKELQDKGFIRPSSSPWGAPFFLKIDLRSRYYQLRVHEDDIPKTTFRTCYGHSEFMVMPFGLTSAPATQEEHVNTKNSLGTAQKRETSIAWIGCLGAQKEAVDKSTGLTKGFGRDDRTEK</sequence>
<organism evidence="2 3">
    <name type="scientific">Tanacetum coccineum</name>
    <dbReference type="NCBI Taxonomy" id="301880"/>
    <lineage>
        <taxon>Eukaryota</taxon>
        <taxon>Viridiplantae</taxon>
        <taxon>Streptophyta</taxon>
        <taxon>Embryophyta</taxon>
        <taxon>Tracheophyta</taxon>
        <taxon>Spermatophyta</taxon>
        <taxon>Magnoliopsida</taxon>
        <taxon>eudicotyledons</taxon>
        <taxon>Gunneridae</taxon>
        <taxon>Pentapetalae</taxon>
        <taxon>asterids</taxon>
        <taxon>campanulids</taxon>
        <taxon>Asterales</taxon>
        <taxon>Asteraceae</taxon>
        <taxon>Asteroideae</taxon>
        <taxon>Anthemideae</taxon>
        <taxon>Anthemidinae</taxon>
        <taxon>Tanacetum</taxon>
    </lineage>
</organism>
<dbReference type="Gene3D" id="3.10.10.10">
    <property type="entry name" value="HIV Type 1 Reverse Transcriptase, subunit A, domain 1"/>
    <property type="match status" value="2"/>
</dbReference>
<dbReference type="InterPro" id="IPR043128">
    <property type="entry name" value="Rev_trsase/Diguanyl_cyclase"/>
</dbReference>
<keyword evidence="2" id="KW-0695">RNA-directed DNA polymerase</keyword>
<evidence type="ECO:0000256" key="1">
    <source>
        <dbReference type="SAM" id="MobiDB-lite"/>
    </source>
</evidence>
<dbReference type="Proteomes" id="UP001151760">
    <property type="component" value="Unassembled WGS sequence"/>
</dbReference>
<dbReference type="SUPFAM" id="SSF50630">
    <property type="entry name" value="Acid proteases"/>
    <property type="match status" value="1"/>
</dbReference>
<dbReference type="InterPro" id="IPR043502">
    <property type="entry name" value="DNA/RNA_pol_sf"/>
</dbReference>
<gene>
    <name evidence="2" type="ORF">Tco_1016621</name>
</gene>
<dbReference type="CDD" id="cd00303">
    <property type="entry name" value="retropepsin_like"/>
    <property type="match status" value="1"/>
</dbReference>
<dbReference type="InterPro" id="IPR032567">
    <property type="entry name" value="RTL1-rel"/>
</dbReference>
<dbReference type="Gene3D" id="3.30.70.270">
    <property type="match status" value="1"/>
</dbReference>
<keyword evidence="3" id="KW-1185">Reference proteome</keyword>
<keyword evidence="2" id="KW-0548">Nucleotidyltransferase</keyword>
<dbReference type="PANTHER" id="PTHR15503">
    <property type="entry name" value="LDOC1 RELATED"/>
    <property type="match status" value="1"/>
</dbReference>
<dbReference type="GO" id="GO:0003964">
    <property type="term" value="F:RNA-directed DNA polymerase activity"/>
    <property type="evidence" value="ECO:0007669"/>
    <property type="project" value="UniProtKB-KW"/>
</dbReference>
<comment type="caution">
    <text evidence="2">The sequence shown here is derived from an EMBL/GenBank/DDBJ whole genome shotgun (WGS) entry which is preliminary data.</text>
</comment>
<protein>
    <submittedName>
        <fullName evidence="2">Reverse transcriptase domain-containing protein</fullName>
    </submittedName>
</protein>
<dbReference type="SUPFAM" id="SSF56672">
    <property type="entry name" value="DNA/RNA polymerases"/>
    <property type="match status" value="1"/>
</dbReference>
<dbReference type="InterPro" id="IPR021109">
    <property type="entry name" value="Peptidase_aspartic_dom_sf"/>
</dbReference>
<dbReference type="Gene3D" id="2.40.70.10">
    <property type="entry name" value="Acid Proteases"/>
    <property type="match status" value="1"/>
</dbReference>
<dbReference type="EMBL" id="BQNB010017606">
    <property type="protein sequence ID" value="GJT65141.1"/>
    <property type="molecule type" value="Genomic_DNA"/>
</dbReference>